<dbReference type="NCBIfam" id="TIGR00172">
    <property type="entry name" value="maf"/>
    <property type="match status" value="1"/>
</dbReference>
<comment type="function">
    <text evidence="6">Nucleoside triphosphate pyrophosphatase that hydrolyzes dTTP and UTP. May have a dual role in cell division arrest and in preventing the incorporation of modified nucleotides into cellular nucleic acids.</text>
</comment>
<dbReference type="GO" id="GO:0009117">
    <property type="term" value="P:nucleotide metabolic process"/>
    <property type="evidence" value="ECO:0007669"/>
    <property type="project" value="UniProtKB-KW"/>
</dbReference>
<evidence type="ECO:0000256" key="1">
    <source>
        <dbReference type="ARBA" id="ARBA00001968"/>
    </source>
</evidence>
<dbReference type="HOGENOM" id="CLU_040416_0_0_9"/>
<dbReference type="Pfam" id="PF02545">
    <property type="entry name" value="Maf"/>
    <property type="match status" value="1"/>
</dbReference>
<evidence type="ECO:0000256" key="3">
    <source>
        <dbReference type="ARBA" id="ARBA00022490"/>
    </source>
</evidence>
<dbReference type="CDD" id="cd00555">
    <property type="entry name" value="Maf"/>
    <property type="match status" value="1"/>
</dbReference>
<dbReference type="PANTHER" id="PTHR43213">
    <property type="entry name" value="BIFUNCTIONAL DTTP/UTP PYROPHOSPHATASE/METHYLTRANSFERASE PROTEIN-RELATED"/>
    <property type="match status" value="1"/>
</dbReference>
<feature type="site" description="Important for substrate specificity" evidence="6">
    <location>
        <position position="69"/>
    </location>
</feature>
<dbReference type="Proteomes" id="UP000008550">
    <property type="component" value="Chromosome"/>
</dbReference>
<dbReference type="STRING" id="498761.HM1_2733"/>
<dbReference type="EC" id="3.6.1.9" evidence="6"/>
<dbReference type="AlphaFoldDB" id="B0TBY9"/>
<dbReference type="Gene3D" id="3.90.950.10">
    <property type="match status" value="1"/>
</dbReference>
<evidence type="ECO:0000256" key="6">
    <source>
        <dbReference type="HAMAP-Rule" id="MF_00528"/>
    </source>
</evidence>
<dbReference type="GO" id="GO:0036221">
    <property type="term" value="F:UTP diphosphatase activity"/>
    <property type="evidence" value="ECO:0007669"/>
    <property type="project" value="RHEA"/>
</dbReference>
<dbReference type="HAMAP" id="MF_00528">
    <property type="entry name" value="Maf"/>
    <property type="match status" value="1"/>
</dbReference>
<keyword evidence="5 6" id="KW-0546">Nucleotide metabolism</keyword>
<dbReference type="FunFam" id="3.90.950.10:FF:000005">
    <property type="entry name" value="7-methyl-GTP pyrophosphatase"/>
    <property type="match status" value="1"/>
</dbReference>
<dbReference type="InterPro" id="IPR029001">
    <property type="entry name" value="ITPase-like_fam"/>
</dbReference>
<dbReference type="EMBL" id="CP000930">
    <property type="protein sequence ID" value="ABZ85262.1"/>
    <property type="molecule type" value="Genomic_DNA"/>
</dbReference>
<comment type="catalytic activity">
    <reaction evidence="6">
        <text>dTTP + H2O = dTMP + diphosphate + H(+)</text>
        <dbReference type="Rhea" id="RHEA:28534"/>
        <dbReference type="ChEBI" id="CHEBI:15377"/>
        <dbReference type="ChEBI" id="CHEBI:15378"/>
        <dbReference type="ChEBI" id="CHEBI:33019"/>
        <dbReference type="ChEBI" id="CHEBI:37568"/>
        <dbReference type="ChEBI" id="CHEBI:63528"/>
        <dbReference type="EC" id="3.6.1.9"/>
    </reaction>
</comment>
<reference evidence="7 8" key="1">
    <citation type="journal article" date="2008" name="J. Bacteriol.">
        <title>The genome of Heliobacterium modesticaldum, a phototrophic representative of the Firmicutes containing the simplest photosynthetic apparatus.</title>
        <authorList>
            <person name="Sattley W.M."/>
            <person name="Madigan M.T."/>
            <person name="Swingley W.D."/>
            <person name="Cheung P.C."/>
            <person name="Clocksin K.M."/>
            <person name="Conrad A.L."/>
            <person name="Dejesa L.C."/>
            <person name="Honchak B.M."/>
            <person name="Jung D.O."/>
            <person name="Karbach L.E."/>
            <person name="Kurdoglu A."/>
            <person name="Lahiri S."/>
            <person name="Mastrian S.D."/>
            <person name="Page L.E."/>
            <person name="Taylor H.L."/>
            <person name="Wang Z.T."/>
            <person name="Raymond J."/>
            <person name="Chen M."/>
            <person name="Blankenship R.E."/>
            <person name="Touchman J.W."/>
        </authorList>
    </citation>
    <scope>NUCLEOTIDE SEQUENCE [LARGE SCALE GENOMIC DNA]</scope>
    <source>
        <strain evidence="8">ATCC 51547 / Ice1</strain>
    </source>
</reference>
<dbReference type="PANTHER" id="PTHR43213:SF5">
    <property type="entry name" value="BIFUNCTIONAL DTTP_UTP PYROPHOSPHATASE_METHYLTRANSFERASE PROTEIN-RELATED"/>
    <property type="match status" value="1"/>
</dbReference>
<feature type="site" description="Important for substrate specificity" evidence="6">
    <location>
        <position position="11"/>
    </location>
</feature>
<dbReference type="PIRSF" id="PIRSF006305">
    <property type="entry name" value="Maf"/>
    <property type="match status" value="1"/>
</dbReference>
<accession>B0TBY9</accession>
<protein>
    <recommendedName>
        <fullName evidence="6">dTTP/UTP pyrophosphatase</fullName>
        <shortName evidence="6">dTTPase/UTPase</shortName>
        <ecNumber evidence="6">3.6.1.9</ecNumber>
    </recommendedName>
    <alternativeName>
        <fullName evidence="6">Nucleoside triphosphate pyrophosphatase</fullName>
    </alternativeName>
    <alternativeName>
        <fullName evidence="6">Nucleotide pyrophosphatase</fullName>
        <shortName evidence="6">Nucleotide PPase</shortName>
    </alternativeName>
</protein>
<name>B0TBY9_HELMI</name>
<evidence type="ECO:0000256" key="5">
    <source>
        <dbReference type="ARBA" id="ARBA00023080"/>
    </source>
</evidence>
<dbReference type="KEGG" id="hmo:HM1_2733"/>
<dbReference type="InterPro" id="IPR003697">
    <property type="entry name" value="Maf-like"/>
</dbReference>
<evidence type="ECO:0000313" key="7">
    <source>
        <dbReference type="EMBL" id="ABZ85262.1"/>
    </source>
</evidence>
<dbReference type="GO" id="GO:0036218">
    <property type="term" value="F:dTTP diphosphatase activity"/>
    <property type="evidence" value="ECO:0007669"/>
    <property type="project" value="RHEA"/>
</dbReference>
<sequence length="207" mass="22411">MNLVLASASPRRRQLLSDLGISFSVLPSDFSEEGVEGLAPESQALALSRGKALSVCERLSDGIVLGADTIVVLGEDVLGKPKSPDHAREMLRRLSGRSHRVITGLALFHVEKGRIVHETGGYEETRVHFRDLTEEDIDRYVSTGDCLDKAGAYGIQGLAALLVERLEGDYFNVVGLPLVRLDKLLRQWGISLMQLGTEGNSSTASPA</sequence>
<dbReference type="SUPFAM" id="SSF52972">
    <property type="entry name" value="ITPase-like"/>
    <property type="match status" value="1"/>
</dbReference>
<comment type="cofactor">
    <cofactor evidence="1 6">
        <name>a divalent metal cation</name>
        <dbReference type="ChEBI" id="CHEBI:60240"/>
    </cofactor>
</comment>
<feature type="active site" description="Proton acceptor" evidence="6">
    <location>
        <position position="68"/>
    </location>
</feature>
<evidence type="ECO:0000256" key="2">
    <source>
        <dbReference type="ARBA" id="ARBA00004496"/>
    </source>
</evidence>
<keyword evidence="4 6" id="KW-0378">Hydrolase</keyword>
<comment type="subcellular location">
    <subcellularLocation>
        <location evidence="2 6">Cytoplasm</location>
    </subcellularLocation>
</comment>
<keyword evidence="8" id="KW-1185">Reference proteome</keyword>
<feature type="site" description="Important for substrate specificity" evidence="6">
    <location>
        <position position="156"/>
    </location>
</feature>
<comment type="similarity">
    <text evidence="6">Belongs to the Maf family. YhdE subfamily.</text>
</comment>
<organism evidence="7 8">
    <name type="scientific">Heliobacterium modesticaldum (strain ATCC 51547 / Ice1)</name>
    <dbReference type="NCBI Taxonomy" id="498761"/>
    <lineage>
        <taxon>Bacteria</taxon>
        <taxon>Bacillati</taxon>
        <taxon>Bacillota</taxon>
        <taxon>Clostridia</taxon>
        <taxon>Eubacteriales</taxon>
        <taxon>Heliobacteriaceae</taxon>
        <taxon>Heliomicrobium</taxon>
    </lineage>
</organism>
<evidence type="ECO:0000256" key="4">
    <source>
        <dbReference type="ARBA" id="ARBA00022801"/>
    </source>
</evidence>
<keyword evidence="3 6" id="KW-0963">Cytoplasm</keyword>
<dbReference type="eggNOG" id="COG0424">
    <property type="taxonomic scope" value="Bacteria"/>
</dbReference>
<evidence type="ECO:0000313" key="8">
    <source>
        <dbReference type="Proteomes" id="UP000008550"/>
    </source>
</evidence>
<comment type="catalytic activity">
    <reaction evidence="6">
        <text>UTP + H2O = UMP + diphosphate + H(+)</text>
        <dbReference type="Rhea" id="RHEA:29395"/>
        <dbReference type="ChEBI" id="CHEBI:15377"/>
        <dbReference type="ChEBI" id="CHEBI:15378"/>
        <dbReference type="ChEBI" id="CHEBI:33019"/>
        <dbReference type="ChEBI" id="CHEBI:46398"/>
        <dbReference type="ChEBI" id="CHEBI:57865"/>
        <dbReference type="EC" id="3.6.1.9"/>
    </reaction>
</comment>
<proteinExistence type="inferred from homology"/>
<comment type="caution">
    <text evidence="6">Lacks conserved residue(s) required for the propagation of feature annotation.</text>
</comment>
<dbReference type="GO" id="GO:0005737">
    <property type="term" value="C:cytoplasm"/>
    <property type="evidence" value="ECO:0007669"/>
    <property type="project" value="UniProtKB-SubCell"/>
</dbReference>
<gene>
    <name evidence="7" type="primary">maf</name>
    <name evidence="7" type="ORF">HM1_2733</name>
</gene>